<evidence type="ECO:0000256" key="1">
    <source>
        <dbReference type="SAM" id="Coils"/>
    </source>
</evidence>
<evidence type="ECO:0000313" key="3">
    <source>
        <dbReference type="Proteomes" id="UP000202259"/>
    </source>
</evidence>
<feature type="coiled-coil region" evidence="1">
    <location>
        <begin position="257"/>
        <end position="291"/>
    </location>
</feature>
<dbReference type="AlphaFoldDB" id="A0A222GA13"/>
<evidence type="ECO:0008006" key="4">
    <source>
        <dbReference type="Google" id="ProtNLM"/>
    </source>
</evidence>
<dbReference type="Proteomes" id="UP000202259">
    <property type="component" value="Chromosome"/>
</dbReference>
<evidence type="ECO:0000313" key="2">
    <source>
        <dbReference type="EMBL" id="ASP48562.1"/>
    </source>
</evidence>
<dbReference type="InterPro" id="IPR001668">
    <property type="entry name" value="Mob_Pre"/>
</dbReference>
<dbReference type="KEGG" id="cber:B5D82_12755"/>
<dbReference type="OrthoDB" id="6655189at2"/>
<dbReference type="CDD" id="cd17242">
    <property type="entry name" value="MobM_relaxase"/>
    <property type="match status" value="1"/>
</dbReference>
<dbReference type="Gene3D" id="3.30.930.30">
    <property type="match status" value="1"/>
</dbReference>
<dbReference type="GO" id="GO:0003677">
    <property type="term" value="F:DNA binding"/>
    <property type="evidence" value="ECO:0007669"/>
    <property type="project" value="InterPro"/>
</dbReference>
<keyword evidence="3" id="KW-1185">Reference proteome</keyword>
<keyword evidence="1" id="KW-0175">Coiled coil</keyword>
<dbReference type="EMBL" id="CP020465">
    <property type="protein sequence ID" value="ASP48562.1"/>
    <property type="molecule type" value="Genomic_DNA"/>
</dbReference>
<proteinExistence type="predicted"/>
<gene>
    <name evidence="2" type="ORF">B5D82_12755</name>
</gene>
<dbReference type="GO" id="GO:0006310">
    <property type="term" value="P:DNA recombination"/>
    <property type="evidence" value="ECO:0007669"/>
    <property type="project" value="InterPro"/>
</dbReference>
<protein>
    <recommendedName>
        <fullName evidence="4">Plasmid recombination enzyme</fullName>
    </recommendedName>
</protein>
<sequence>MEDSKKLYSIIRIKKLNKRALLSADKHNKRKMNVPNADGTKKIKSIYFRKEDASETLLETAYCRMDELNVSAKRKDAIFAIELLLTATPEYFIVDKGKPFSLDNADKVALQKWYQKSIEWLKVKFKKTLLQAQLHLDESSPHIHAFFLPVIEKVVSIKHSNHSHENSVESSSVFENKLCAKDIVTKSWLYTLHDEYAGEMKSLGLKRGKLHSQAKHSELKEYAITSKKIDSQKRRLLSLENDEKPLKENKEKLTLQGKKLEKTTSLLQQEISELKEQVEVSKSKEKQLNNVIQKMKCDLVIIKEQIISLNHQKEHALKEGEVIKQKLHDKKQEVDGLEAKYDKHFVFFKQVSMLAKTYTEEVVNAENLLANFSLPLTLQKRLLVPLDKMKKLYENYLVGSNGEQTKKLSNYKDIPGKSKVIANSPVLKRIKRF</sequence>
<organism evidence="2 3">
    <name type="scientific">Cognaticolwellia beringensis</name>
    <dbReference type="NCBI Taxonomy" id="1967665"/>
    <lineage>
        <taxon>Bacteria</taxon>
        <taxon>Pseudomonadati</taxon>
        <taxon>Pseudomonadota</taxon>
        <taxon>Gammaproteobacteria</taxon>
        <taxon>Alteromonadales</taxon>
        <taxon>Colwelliaceae</taxon>
        <taxon>Cognaticolwellia</taxon>
    </lineage>
</organism>
<dbReference type="NCBIfam" id="NF041497">
    <property type="entry name" value="MobV"/>
    <property type="match status" value="1"/>
</dbReference>
<reference evidence="2 3" key="1">
    <citation type="submission" date="2017-08" db="EMBL/GenBank/DDBJ databases">
        <title>Complete genome of Colwellia sp. NB097-1, a psychrophile bacterium ioslated from Bering Sea.</title>
        <authorList>
            <person name="Chen X."/>
        </authorList>
    </citation>
    <scope>NUCLEOTIDE SEQUENCE [LARGE SCALE GENOMIC DNA]</scope>
    <source>
        <strain evidence="2 3">NB097-1</strain>
    </source>
</reference>
<dbReference type="Pfam" id="PF01076">
    <property type="entry name" value="Mob_Pre"/>
    <property type="match status" value="1"/>
</dbReference>
<dbReference type="RefSeq" id="WP_081152027.1">
    <property type="nucleotide sequence ID" value="NZ_CP020465.1"/>
</dbReference>
<name>A0A222GA13_9GAMM</name>
<accession>A0A222GA13</accession>